<gene>
    <name evidence="1" type="ORF">H4W30_007560</name>
</gene>
<organism evidence="1 2">
    <name type="scientific">Amycolatopsis roodepoortensis</name>
    <dbReference type="NCBI Taxonomy" id="700274"/>
    <lineage>
        <taxon>Bacteria</taxon>
        <taxon>Bacillati</taxon>
        <taxon>Actinomycetota</taxon>
        <taxon>Actinomycetes</taxon>
        <taxon>Pseudonocardiales</taxon>
        <taxon>Pseudonocardiaceae</taxon>
        <taxon>Amycolatopsis</taxon>
    </lineage>
</organism>
<reference evidence="1 2" key="1">
    <citation type="submission" date="2020-10" db="EMBL/GenBank/DDBJ databases">
        <title>Sequencing the genomes of 1000 actinobacteria strains.</title>
        <authorList>
            <person name="Klenk H.-P."/>
        </authorList>
    </citation>
    <scope>NUCLEOTIDE SEQUENCE [LARGE SCALE GENOMIC DNA]</scope>
    <source>
        <strain evidence="1 2">DSM 46661</strain>
    </source>
</reference>
<evidence type="ECO:0000313" key="1">
    <source>
        <dbReference type="EMBL" id="MBE1580479.1"/>
    </source>
</evidence>
<name>A0ABR9LII3_9PSEU</name>
<sequence>MSAPATDSVDLGALQHDVLASAVNKQLLVHCHTIAFNSGMDPVGISARITRLKAEISEKFDVLVHLQDAMRAT</sequence>
<protein>
    <submittedName>
        <fullName evidence="1">Uncharacterized protein</fullName>
    </submittedName>
</protein>
<dbReference type="Proteomes" id="UP000656548">
    <property type="component" value="Unassembled WGS sequence"/>
</dbReference>
<keyword evidence="2" id="KW-1185">Reference proteome</keyword>
<dbReference type="RefSeq" id="WP_192747036.1">
    <property type="nucleotide sequence ID" value="NZ_JADBEJ010000006.1"/>
</dbReference>
<comment type="caution">
    <text evidence="1">The sequence shown here is derived from an EMBL/GenBank/DDBJ whole genome shotgun (WGS) entry which is preliminary data.</text>
</comment>
<dbReference type="EMBL" id="JADBEJ010000006">
    <property type="protein sequence ID" value="MBE1580479.1"/>
    <property type="molecule type" value="Genomic_DNA"/>
</dbReference>
<proteinExistence type="predicted"/>
<evidence type="ECO:0000313" key="2">
    <source>
        <dbReference type="Proteomes" id="UP000656548"/>
    </source>
</evidence>
<accession>A0ABR9LII3</accession>